<evidence type="ECO:0000256" key="5">
    <source>
        <dbReference type="ARBA" id="ARBA00022729"/>
    </source>
</evidence>
<dbReference type="Gene3D" id="2.170.130.10">
    <property type="entry name" value="TonB-dependent receptor, plug domain"/>
    <property type="match status" value="1"/>
</dbReference>
<feature type="domain" description="TonB-dependent receptor-like beta-barrel" evidence="11">
    <location>
        <begin position="274"/>
        <end position="684"/>
    </location>
</feature>
<evidence type="ECO:0000256" key="2">
    <source>
        <dbReference type="ARBA" id="ARBA00022448"/>
    </source>
</evidence>
<dbReference type="SUPFAM" id="SSF49464">
    <property type="entry name" value="Carboxypeptidase regulatory domain-like"/>
    <property type="match status" value="1"/>
</dbReference>
<dbReference type="Pfam" id="PF13715">
    <property type="entry name" value="CarbopepD_reg_2"/>
    <property type="match status" value="1"/>
</dbReference>
<dbReference type="GO" id="GO:0044718">
    <property type="term" value="P:siderophore transmembrane transport"/>
    <property type="evidence" value="ECO:0007669"/>
    <property type="project" value="TreeGrafter"/>
</dbReference>
<dbReference type="InterPro" id="IPR012910">
    <property type="entry name" value="Plug_dom"/>
</dbReference>
<dbReference type="InterPro" id="IPR039426">
    <property type="entry name" value="TonB-dep_rcpt-like"/>
</dbReference>
<evidence type="ECO:0000256" key="4">
    <source>
        <dbReference type="ARBA" id="ARBA00022692"/>
    </source>
</evidence>
<organism evidence="13 14">
    <name type="scientific">Porphyromonas gulae</name>
    <dbReference type="NCBI Taxonomy" id="111105"/>
    <lineage>
        <taxon>Bacteria</taxon>
        <taxon>Pseudomonadati</taxon>
        <taxon>Bacteroidota</taxon>
        <taxon>Bacteroidia</taxon>
        <taxon>Bacteroidales</taxon>
        <taxon>Porphyromonadaceae</taxon>
        <taxon>Porphyromonas</taxon>
    </lineage>
</organism>
<evidence type="ECO:0000256" key="1">
    <source>
        <dbReference type="ARBA" id="ARBA00004571"/>
    </source>
</evidence>
<accession>A0A0A2F4H9</accession>
<dbReference type="EMBL" id="JRAI01000063">
    <property type="protein sequence ID" value="KGN84965.1"/>
    <property type="molecule type" value="Genomic_DNA"/>
</dbReference>
<gene>
    <name evidence="13" type="ORF">HR08_07875</name>
</gene>
<name>A0A0A2F4H9_9PORP</name>
<sequence length="729" mass="82376">MGVGAQENSKLTGRVVDDMNEPVTFASVFWLGTDTHTATGDDGGFSIHRSKLSNRLVVSCVGFVPDTLDIAPEAKEVAVMLRSIVMDDVKVLGYRKGRSRPRLSIENKEQINAGELIRAACCNLGESFTTNPSVDVSTTDAATGTKQIRLLGLSGKYVQMQTENYPNFRGISAPFSLGYIPGTWIESIQVSKGAASVKNGFESMTGQINVEYKKPNTDRYFEGNAYLDQGLRGELNLLANSHIGDRWSTALLAHMEDRSLAHDGNHDSFIDMPKQRQYNFMNRWTYKSDRLIIQSGLLYLYENRRSGQYGHYADALSDPYRISIKTHRGEAFGKVAYILDREHGTNVALIMNASGQQLDANYGLKILDVRQDNLYASLLFEMQFDPRHTFSSGLSWQYDRYRLSSQTEQLPNMVLTQDKHFESVPGAYVQYTYTPVDKLVLMGGVRADYSSMHGLFVTPRFHIRYSPVSAVSIRLSAGKGYRTHGILTENNHLLASGRKIVIHPETDNLQEESWNYGLSAGFDIPISDGKKLELNAEYYYTDFDKRVVIDMDRHPHELHFYPLSGRSFSHTFQFDASYTLLRGLDLMAAFRYTDVRNTIGDKLVTEPLTSRYKGLLTASYKTPLRLWQGDVTLSLNGDGRMPDPYTLADGTLSWDKTFPSYPMLSAQITRFFPRWSIYLGGENLTDYRQPNPIISAHNPWSKEFDSTMIWGPTEGVMVYMGIRFDLFDD</sequence>
<dbReference type="PANTHER" id="PTHR30069:SF29">
    <property type="entry name" value="HEMOGLOBIN AND HEMOGLOBIN-HAPTOGLOBIN-BINDING PROTEIN 1-RELATED"/>
    <property type="match status" value="1"/>
</dbReference>
<dbReference type="PANTHER" id="PTHR30069">
    <property type="entry name" value="TONB-DEPENDENT OUTER MEMBRANE RECEPTOR"/>
    <property type="match status" value="1"/>
</dbReference>
<keyword evidence="7 10" id="KW-0472">Membrane</keyword>
<dbReference type="GO" id="GO:0015344">
    <property type="term" value="F:siderophore uptake transmembrane transporter activity"/>
    <property type="evidence" value="ECO:0007669"/>
    <property type="project" value="TreeGrafter"/>
</dbReference>
<evidence type="ECO:0000256" key="9">
    <source>
        <dbReference type="ARBA" id="ARBA00023237"/>
    </source>
</evidence>
<dbReference type="Pfam" id="PF07715">
    <property type="entry name" value="Plug"/>
    <property type="match status" value="1"/>
</dbReference>
<keyword evidence="9" id="KW-0998">Cell outer membrane</keyword>
<keyword evidence="4" id="KW-0812">Transmembrane</keyword>
<evidence type="ECO:0000259" key="12">
    <source>
        <dbReference type="Pfam" id="PF07715"/>
    </source>
</evidence>
<keyword evidence="6 10" id="KW-0798">TonB box</keyword>
<evidence type="ECO:0000256" key="6">
    <source>
        <dbReference type="ARBA" id="ARBA00023077"/>
    </source>
</evidence>
<dbReference type="InterPro" id="IPR036942">
    <property type="entry name" value="Beta-barrel_TonB_sf"/>
</dbReference>
<dbReference type="InterPro" id="IPR008969">
    <property type="entry name" value="CarboxyPept-like_regulatory"/>
</dbReference>
<dbReference type="Pfam" id="PF00593">
    <property type="entry name" value="TonB_dep_Rec_b-barrel"/>
    <property type="match status" value="1"/>
</dbReference>
<dbReference type="Gene3D" id="2.40.170.20">
    <property type="entry name" value="TonB-dependent receptor, beta-barrel domain"/>
    <property type="match status" value="1"/>
</dbReference>
<comment type="subcellular location">
    <subcellularLocation>
        <location evidence="1">Cell outer membrane</location>
        <topology evidence="1">Multi-pass membrane protein</topology>
    </subcellularLocation>
</comment>
<dbReference type="Proteomes" id="UP000030130">
    <property type="component" value="Unassembled WGS sequence"/>
</dbReference>
<dbReference type="SUPFAM" id="SSF56935">
    <property type="entry name" value="Porins"/>
    <property type="match status" value="1"/>
</dbReference>
<dbReference type="GO" id="GO:0009279">
    <property type="term" value="C:cell outer membrane"/>
    <property type="evidence" value="ECO:0007669"/>
    <property type="project" value="UniProtKB-SubCell"/>
</dbReference>
<keyword evidence="5" id="KW-0732">Signal</keyword>
<evidence type="ECO:0000256" key="10">
    <source>
        <dbReference type="RuleBase" id="RU003357"/>
    </source>
</evidence>
<evidence type="ECO:0000256" key="8">
    <source>
        <dbReference type="ARBA" id="ARBA00023170"/>
    </source>
</evidence>
<evidence type="ECO:0000256" key="3">
    <source>
        <dbReference type="ARBA" id="ARBA00022452"/>
    </source>
</evidence>
<dbReference type="STRING" id="111105.HR09_07710"/>
<keyword evidence="8 13" id="KW-0675">Receptor</keyword>
<evidence type="ECO:0000259" key="11">
    <source>
        <dbReference type="Pfam" id="PF00593"/>
    </source>
</evidence>
<keyword evidence="2" id="KW-0813">Transport</keyword>
<evidence type="ECO:0000313" key="13">
    <source>
        <dbReference type="EMBL" id="KGN84965.1"/>
    </source>
</evidence>
<protein>
    <submittedName>
        <fullName evidence="13">TonB-dependent receptor</fullName>
    </submittedName>
</protein>
<comment type="similarity">
    <text evidence="10">Belongs to the TonB-dependent receptor family.</text>
</comment>
<proteinExistence type="inferred from homology"/>
<dbReference type="InterPro" id="IPR000531">
    <property type="entry name" value="Beta-barrel_TonB"/>
</dbReference>
<dbReference type="InterPro" id="IPR037066">
    <property type="entry name" value="Plug_dom_sf"/>
</dbReference>
<keyword evidence="3" id="KW-1134">Transmembrane beta strand</keyword>
<feature type="domain" description="TonB-dependent receptor plug" evidence="12">
    <location>
        <begin position="111"/>
        <end position="205"/>
    </location>
</feature>
<dbReference type="AlphaFoldDB" id="A0A0A2F4H9"/>
<evidence type="ECO:0000256" key="7">
    <source>
        <dbReference type="ARBA" id="ARBA00023136"/>
    </source>
</evidence>
<evidence type="ECO:0000313" key="14">
    <source>
        <dbReference type="Proteomes" id="UP000030130"/>
    </source>
</evidence>
<dbReference type="eggNOG" id="COG4771">
    <property type="taxonomic scope" value="Bacteria"/>
</dbReference>
<comment type="caution">
    <text evidence="13">The sequence shown here is derived from an EMBL/GenBank/DDBJ whole genome shotgun (WGS) entry which is preliminary data.</text>
</comment>
<reference evidence="13 14" key="1">
    <citation type="submission" date="2014-08" db="EMBL/GenBank/DDBJ databases">
        <title>Porphyromonas gulae strain:COT-052_OH1451 Genome sequencing.</title>
        <authorList>
            <person name="Wallis C."/>
            <person name="Deusch O."/>
            <person name="O'Flynn C."/>
            <person name="Davis I."/>
            <person name="Jospin G."/>
            <person name="Darling A.E."/>
            <person name="Coil D.A."/>
            <person name="Alexiev A."/>
            <person name="Horsfall A."/>
            <person name="Kirkwood N."/>
            <person name="Harris S."/>
            <person name="Eisen J.A."/>
        </authorList>
    </citation>
    <scope>NUCLEOTIDE SEQUENCE [LARGE SCALE GENOMIC DNA]</scope>
    <source>
        <strain evidence="14">COT-052 OH1451</strain>
    </source>
</reference>